<sequence>MAPPSPTWSSGWSRAWAEAAVAAGSPPLTSAERRKAADALAATLPPLLIAADRVASTVAQGVHGRRRVGVGESFWQFRRYQAGEPVGRIDWRQSGKSEGLFHRETEWAAVQTAWLWRDASPSMDYRSARSLPTKRERAEVLLLALGSLLNRAGERVALIGGDTPPATGRASLLRLAAALDRGTVDDASKAVPWEMRVPRHAAMVLLGDCLAPLDEFGASVAAYAARGVRGHILQVLDPAEATLPFEGRIRFEGIEEVESALIPRVRSVRDAYRERLAEHQDGLMAIARRAGWSFAVHRTDKSAEAALLSLWGVMSGAATGRARW</sequence>
<evidence type="ECO:0000313" key="2">
    <source>
        <dbReference type="EMBL" id="MBW8726160.1"/>
    </source>
</evidence>
<evidence type="ECO:0000313" key="3">
    <source>
        <dbReference type="Proteomes" id="UP000700706"/>
    </source>
</evidence>
<dbReference type="Proteomes" id="UP000700706">
    <property type="component" value="Unassembled WGS sequence"/>
</dbReference>
<gene>
    <name evidence="2" type="ORF">JF625_13515</name>
</gene>
<dbReference type="AlphaFoldDB" id="A0A952FN02"/>
<accession>A0A952FN02</accession>
<organism evidence="2 3">
    <name type="scientific">Inquilinus limosus</name>
    <dbReference type="NCBI Taxonomy" id="171674"/>
    <lineage>
        <taxon>Bacteria</taxon>
        <taxon>Pseudomonadati</taxon>
        <taxon>Pseudomonadota</taxon>
        <taxon>Alphaproteobacteria</taxon>
        <taxon>Rhodospirillales</taxon>
        <taxon>Rhodospirillaceae</taxon>
        <taxon>Inquilinus</taxon>
    </lineage>
</organism>
<comment type="caution">
    <text evidence="2">The sequence shown here is derived from an EMBL/GenBank/DDBJ whole genome shotgun (WGS) entry which is preliminary data.</text>
</comment>
<dbReference type="Pfam" id="PF01882">
    <property type="entry name" value="DUF58"/>
    <property type="match status" value="1"/>
</dbReference>
<dbReference type="PANTHER" id="PTHR33608">
    <property type="entry name" value="BLL2464 PROTEIN"/>
    <property type="match status" value="1"/>
</dbReference>
<protein>
    <submittedName>
        <fullName evidence="2">DUF58 domain-containing protein</fullName>
    </submittedName>
</protein>
<evidence type="ECO:0000259" key="1">
    <source>
        <dbReference type="Pfam" id="PF01882"/>
    </source>
</evidence>
<name>A0A952FN02_9PROT</name>
<feature type="domain" description="DUF58" evidence="1">
    <location>
        <begin position="77"/>
        <end position="280"/>
    </location>
</feature>
<dbReference type="InterPro" id="IPR002881">
    <property type="entry name" value="DUF58"/>
</dbReference>
<proteinExistence type="predicted"/>
<reference evidence="2" key="1">
    <citation type="submission" date="2020-06" db="EMBL/GenBank/DDBJ databases">
        <title>Stable isotope informed genome-resolved metagenomics uncovers potential trophic interactions in rhizosphere soil.</title>
        <authorList>
            <person name="Starr E.P."/>
            <person name="Shi S."/>
            <person name="Blazewicz S.J."/>
            <person name="Koch B.J."/>
            <person name="Probst A.J."/>
            <person name="Hungate B.A."/>
            <person name="Pett-Ridge J."/>
            <person name="Firestone M.K."/>
            <person name="Banfield J.F."/>
        </authorList>
    </citation>
    <scope>NUCLEOTIDE SEQUENCE</scope>
    <source>
        <strain evidence="2">YM_69_17</strain>
    </source>
</reference>
<dbReference type="PANTHER" id="PTHR33608:SF6">
    <property type="entry name" value="BLL2464 PROTEIN"/>
    <property type="match status" value="1"/>
</dbReference>
<dbReference type="EMBL" id="JAEKLZ010000200">
    <property type="protein sequence ID" value="MBW8726160.1"/>
    <property type="molecule type" value="Genomic_DNA"/>
</dbReference>